<dbReference type="InParanoid" id="A0A1Y1VU08"/>
<evidence type="ECO:0000313" key="4">
    <source>
        <dbReference type="Proteomes" id="UP000193498"/>
    </source>
</evidence>
<accession>A0A1Y1VU08</accession>
<evidence type="ECO:0000313" key="3">
    <source>
        <dbReference type="EMBL" id="ORX64495.1"/>
    </source>
</evidence>
<proteinExistence type="predicted"/>
<dbReference type="EMBL" id="MCFE01001201">
    <property type="protein sequence ID" value="ORX64495.1"/>
    <property type="molecule type" value="Genomic_DNA"/>
</dbReference>
<dbReference type="Proteomes" id="UP000193498">
    <property type="component" value="Unassembled WGS sequence"/>
</dbReference>
<dbReference type="PANTHER" id="PTHR43440:SF1">
    <property type="entry name" value="UREASE"/>
    <property type="match status" value="1"/>
</dbReference>
<evidence type="ECO:0000259" key="2">
    <source>
        <dbReference type="PROSITE" id="PS51368"/>
    </source>
</evidence>
<dbReference type="AlphaFoldDB" id="A0A1Y1VU08"/>
<name>A0A1Y1VU08_9FUNG</name>
<dbReference type="OrthoDB" id="1708534at2759"/>
<dbReference type="SUPFAM" id="SSF51556">
    <property type="entry name" value="Metallo-dependent hydrolases"/>
    <property type="match status" value="1"/>
</dbReference>
<dbReference type="InterPro" id="IPR050112">
    <property type="entry name" value="Urease_alpha_subunit"/>
</dbReference>
<dbReference type="PROSITE" id="PS51368">
    <property type="entry name" value="UREASE_3"/>
    <property type="match status" value="1"/>
</dbReference>
<evidence type="ECO:0000256" key="1">
    <source>
        <dbReference type="PROSITE-ProRule" id="PRU00700"/>
    </source>
</evidence>
<dbReference type="InterPro" id="IPR017951">
    <property type="entry name" value="Urease_asu_c"/>
</dbReference>
<dbReference type="GO" id="GO:0016151">
    <property type="term" value="F:nickel cation binding"/>
    <property type="evidence" value="ECO:0007669"/>
    <property type="project" value="InterPro"/>
</dbReference>
<comment type="caution">
    <text evidence="1">Lacks conserved residue(s) required for the propagation of feature annotation.</text>
</comment>
<reference evidence="3 4" key="1">
    <citation type="submission" date="2016-07" db="EMBL/GenBank/DDBJ databases">
        <title>Pervasive Adenine N6-methylation of Active Genes in Fungi.</title>
        <authorList>
            <consortium name="DOE Joint Genome Institute"/>
            <person name="Mondo S.J."/>
            <person name="Dannebaum R.O."/>
            <person name="Kuo R.C."/>
            <person name="Labutti K."/>
            <person name="Haridas S."/>
            <person name="Kuo A."/>
            <person name="Salamov A."/>
            <person name="Ahrendt S.R."/>
            <person name="Lipzen A."/>
            <person name="Sullivan W."/>
            <person name="Andreopoulos W.B."/>
            <person name="Clum A."/>
            <person name="Lindquist E."/>
            <person name="Daum C."/>
            <person name="Ramamoorthy G.K."/>
            <person name="Gryganskyi A."/>
            <person name="Culley D."/>
            <person name="Magnuson J.K."/>
            <person name="James T.Y."/>
            <person name="O'Malley M.A."/>
            <person name="Stajich J.E."/>
            <person name="Spatafora J.W."/>
            <person name="Visel A."/>
            <person name="Grigoriev I.V."/>
        </authorList>
    </citation>
    <scope>NUCLEOTIDE SEQUENCE [LARGE SCALE GENOMIC DNA]</scope>
    <source>
        <strain evidence="3 4">CBS 931.73</strain>
    </source>
</reference>
<protein>
    <submittedName>
        <fullName evidence="3">Metallo-dependent hydrolase</fullName>
    </submittedName>
</protein>
<keyword evidence="4" id="KW-1185">Reference proteome</keyword>
<feature type="domain" description="Urease" evidence="2">
    <location>
        <begin position="1"/>
        <end position="132"/>
    </location>
</feature>
<keyword evidence="3" id="KW-0378">Hydrolase</keyword>
<sequence>MYNPAFFGTKPELIIKGGVIAWANMGDANASIPTTQPVVVAECTELLVEVFAPLLLSVKDSVDSGVIAKYNLHKQAVPVKKCRGLKKSDMKHNGVTPEIKVDPETYEVYADGVHMICPPATELPMAQNYFIF</sequence>
<comment type="caution">
    <text evidence="3">The sequence shown here is derived from an EMBL/GenBank/DDBJ whole genome shotgun (WGS) entry which is preliminary data.</text>
</comment>
<dbReference type="STRING" id="1314790.A0A1Y1VU08"/>
<gene>
    <name evidence="3" type="ORF">K493DRAFT_309552</name>
</gene>
<dbReference type="GO" id="GO:0009039">
    <property type="term" value="F:urease activity"/>
    <property type="evidence" value="ECO:0007669"/>
    <property type="project" value="InterPro"/>
</dbReference>
<organism evidence="3 4">
    <name type="scientific">Basidiobolus meristosporus CBS 931.73</name>
    <dbReference type="NCBI Taxonomy" id="1314790"/>
    <lineage>
        <taxon>Eukaryota</taxon>
        <taxon>Fungi</taxon>
        <taxon>Fungi incertae sedis</taxon>
        <taxon>Zoopagomycota</taxon>
        <taxon>Entomophthoromycotina</taxon>
        <taxon>Basidiobolomycetes</taxon>
        <taxon>Basidiobolales</taxon>
        <taxon>Basidiobolaceae</taxon>
        <taxon>Basidiobolus</taxon>
    </lineage>
</organism>
<dbReference type="PANTHER" id="PTHR43440">
    <property type="entry name" value="UREASE"/>
    <property type="match status" value="1"/>
</dbReference>
<dbReference type="Gene3D" id="3.20.20.140">
    <property type="entry name" value="Metal-dependent hydrolases"/>
    <property type="match status" value="1"/>
</dbReference>
<dbReference type="InterPro" id="IPR032466">
    <property type="entry name" value="Metal_Hydrolase"/>
</dbReference>